<evidence type="ECO:0000313" key="2">
    <source>
        <dbReference type="Proteomes" id="UP000186143"/>
    </source>
</evidence>
<comment type="caution">
    <text evidence="1">The sequence shown here is derived from an EMBL/GenBank/DDBJ whole genome shotgun (WGS) entry which is preliminary data.</text>
</comment>
<dbReference type="InterPro" id="IPR043519">
    <property type="entry name" value="NT_sf"/>
</dbReference>
<dbReference type="EMBL" id="MKIO01000024">
    <property type="protein sequence ID" value="OLP56247.1"/>
    <property type="molecule type" value="Genomic_DNA"/>
</dbReference>
<gene>
    <name evidence="1" type="ORF">BJF92_20545</name>
</gene>
<sequence length="132" mass="14103">MIFGGAAMVLHGLEPGPVKDIDVILSQETAAALAARHGWSNQADGTSALFRSAVLLRPDFGPIPVELLGGFQIRTQDGWTAVESGGSQPMRLGGETLHVAEARRLSALFRLCGRPKDIRRAAMLDARAERAD</sequence>
<accession>A0A1Q9ALV0</accession>
<dbReference type="SUPFAM" id="SSF81301">
    <property type="entry name" value="Nucleotidyltransferase"/>
    <property type="match status" value="1"/>
</dbReference>
<dbReference type="Gene3D" id="3.30.460.40">
    <property type="match status" value="1"/>
</dbReference>
<organism evidence="1 2">
    <name type="scientific">Xaviernesmea rhizosphaerae</name>
    <dbReference type="NCBI Taxonomy" id="1672749"/>
    <lineage>
        <taxon>Bacteria</taxon>
        <taxon>Pseudomonadati</taxon>
        <taxon>Pseudomonadota</taxon>
        <taxon>Alphaproteobacteria</taxon>
        <taxon>Hyphomicrobiales</taxon>
        <taxon>Rhizobiaceae</taxon>
        <taxon>Rhizobium/Agrobacterium group</taxon>
        <taxon>Xaviernesmea</taxon>
    </lineage>
</organism>
<evidence type="ECO:0000313" key="1">
    <source>
        <dbReference type="EMBL" id="OLP56247.1"/>
    </source>
</evidence>
<evidence type="ECO:0008006" key="3">
    <source>
        <dbReference type="Google" id="ProtNLM"/>
    </source>
</evidence>
<protein>
    <recommendedName>
        <fullName evidence="3">Nucleotidyltransferase family protein</fullName>
    </recommendedName>
</protein>
<reference evidence="1 2" key="1">
    <citation type="submission" date="2016-09" db="EMBL/GenBank/DDBJ databases">
        <title>Rhizobium sp. nov., a novel species isolated from the rice rhizosphere.</title>
        <authorList>
            <person name="Zhao J."/>
            <person name="Zhang X."/>
        </authorList>
    </citation>
    <scope>NUCLEOTIDE SEQUENCE [LARGE SCALE GENOMIC DNA]</scope>
    <source>
        <strain evidence="1 2">MH17</strain>
    </source>
</reference>
<proteinExistence type="predicted"/>
<dbReference type="AlphaFoldDB" id="A0A1Q9ALV0"/>
<name>A0A1Q9ALV0_9HYPH</name>
<dbReference type="Proteomes" id="UP000186143">
    <property type="component" value="Unassembled WGS sequence"/>
</dbReference>